<dbReference type="OrthoDB" id="5551751at2759"/>
<accession>A0A074YXZ7</accession>
<dbReference type="InterPro" id="IPR040200">
    <property type="entry name" value="Mug57-like"/>
</dbReference>
<evidence type="ECO:0000313" key="4">
    <source>
        <dbReference type="EMBL" id="KEQ99052.1"/>
    </source>
</evidence>
<dbReference type="GeneID" id="25371371"/>
<dbReference type="EMBL" id="KL584751">
    <property type="protein sequence ID" value="KEQ99052.1"/>
    <property type="molecule type" value="Genomic_DNA"/>
</dbReference>
<keyword evidence="1 2" id="KW-0732">Signal</keyword>
<proteinExistence type="predicted"/>
<dbReference type="PROSITE" id="PS50213">
    <property type="entry name" value="FAS1"/>
    <property type="match status" value="1"/>
</dbReference>
<sequence>MKARATFATSLIAACFITATSAKATSLHIADTQASLNLPIPHDVMSGSDVTISDVLGRERSINIFAGFTRDIESVFKRLEAGSHNTTLLAPLNSAITRLPRKPWEDPQEYAALGQNAYDGRDGEDRAHRNLRRFVEAHVVPESPWAEGQKVQTLGGDTVWWEEKDGKKVIQPGGIEVSSVPNKVVNGEVWILEGARNYA</sequence>
<evidence type="ECO:0000256" key="2">
    <source>
        <dbReference type="SAM" id="SignalP"/>
    </source>
</evidence>
<name>A0A074YXZ7_AURSE</name>
<dbReference type="Proteomes" id="UP000030641">
    <property type="component" value="Unassembled WGS sequence"/>
</dbReference>
<protein>
    <recommendedName>
        <fullName evidence="3">FAS1 domain-containing protein</fullName>
    </recommendedName>
</protein>
<dbReference type="HOGENOM" id="CLU_091398_1_0_1"/>
<reference evidence="4 5" key="1">
    <citation type="journal article" date="2014" name="BMC Genomics">
        <title>Genome sequencing of four Aureobasidium pullulans varieties: biotechnological potential, stress tolerance, and description of new species.</title>
        <authorList>
            <person name="Gostin Ar C."/>
            <person name="Ohm R.A."/>
            <person name="Kogej T."/>
            <person name="Sonjak S."/>
            <person name="Turk M."/>
            <person name="Zajc J."/>
            <person name="Zalar P."/>
            <person name="Grube M."/>
            <person name="Sun H."/>
            <person name="Han J."/>
            <person name="Sharma A."/>
            <person name="Chiniquy J."/>
            <person name="Ngan C.Y."/>
            <person name="Lipzen A."/>
            <person name="Barry K."/>
            <person name="Grigoriev I.V."/>
            <person name="Gunde-Cimerman N."/>
        </authorList>
    </citation>
    <scope>NUCLEOTIDE SEQUENCE [LARGE SCALE GENOMIC DNA]</scope>
    <source>
        <strain evidence="4 5">EXF-2481</strain>
    </source>
</reference>
<dbReference type="PROSITE" id="PS51257">
    <property type="entry name" value="PROKAR_LIPOPROTEIN"/>
    <property type="match status" value="1"/>
</dbReference>
<gene>
    <name evidence="4" type="ORF">AUEXF2481DRAFT_76912</name>
</gene>
<evidence type="ECO:0000256" key="1">
    <source>
        <dbReference type="ARBA" id="ARBA00022729"/>
    </source>
</evidence>
<feature type="chain" id="PRO_5001704812" description="FAS1 domain-containing protein" evidence="2">
    <location>
        <begin position="23"/>
        <end position="199"/>
    </location>
</feature>
<dbReference type="PANTHER" id="PTHR28156">
    <property type="entry name" value="FAS1 DOMAIN-CONTAINING PROTEIN YDR262W"/>
    <property type="match status" value="1"/>
</dbReference>
<dbReference type="STRING" id="1043005.A0A074YXZ7"/>
<evidence type="ECO:0000259" key="3">
    <source>
        <dbReference type="PROSITE" id="PS50213"/>
    </source>
</evidence>
<dbReference type="SUPFAM" id="SSF82153">
    <property type="entry name" value="FAS1 domain"/>
    <property type="match status" value="1"/>
</dbReference>
<dbReference type="InParanoid" id="A0A074YXZ7"/>
<feature type="signal peptide" evidence="2">
    <location>
        <begin position="1"/>
        <end position="22"/>
    </location>
</feature>
<dbReference type="AlphaFoldDB" id="A0A074YXZ7"/>
<evidence type="ECO:0000313" key="5">
    <source>
        <dbReference type="Proteomes" id="UP000030641"/>
    </source>
</evidence>
<dbReference type="PANTHER" id="PTHR28156:SF1">
    <property type="entry name" value="FAS1 DOMAIN-CONTAINING PROTEIN YDR262W"/>
    <property type="match status" value="1"/>
</dbReference>
<dbReference type="InterPro" id="IPR000782">
    <property type="entry name" value="FAS1_domain"/>
</dbReference>
<dbReference type="RefSeq" id="XP_013347606.1">
    <property type="nucleotide sequence ID" value="XM_013492152.1"/>
</dbReference>
<dbReference type="InterPro" id="IPR036378">
    <property type="entry name" value="FAS1_dom_sf"/>
</dbReference>
<dbReference type="OMA" id="PWENPED"/>
<feature type="domain" description="FAS1" evidence="3">
    <location>
        <begin position="49"/>
        <end position="196"/>
    </location>
</feature>
<dbReference type="Gene3D" id="2.30.180.10">
    <property type="entry name" value="FAS1 domain"/>
    <property type="match status" value="1"/>
</dbReference>
<organism evidence="4 5">
    <name type="scientific">Aureobasidium subglaciale (strain EXF-2481)</name>
    <name type="common">Aureobasidium pullulans var. subglaciale</name>
    <dbReference type="NCBI Taxonomy" id="1043005"/>
    <lineage>
        <taxon>Eukaryota</taxon>
        <taxon>Fungi</taxon>
        <taxon>Dikarya</taxon>
        <taxon>Ascomycota</taxon>
        <taxon>Pezizomycotina</taxon>
        <taxon>Dothideomycetes</taxon>
        <taxon>Dothideomycetidae</taxon>
        <taxon>Dothideales</taxon>
        <taxon>Saccotheciaceae</taxon>
        <taxon>Aureobasidium</taxon>
    </lineage>
</organism>
<keyword evidence="5" id="KW-1185">Reference proteome</keyword>